<dbReference type="InterPro" id="IPR004232">
    <property type="entry name" value="CN_Hdrtase_a/SCN_Hdrlase_g"/>
</dbReference>
<dbReference type="Pfam" id="PF02979">
    <property type="entry name" value="NHase_alpha"/>
    <property type="match status" value="1"/>
</dbReference>
<dbReference type="InterPro" id="IPR022513">
    <property type="entry name" value="TOMM_pelo"/>
</dbReference>
<organism evidence="4 5">
    <name type="scientific">Desulfotignum phosphitoxidans DSM 13687</name>
    <dbReference type="NCBI Taxonomy" id="1286635"/>
    <lineage>
        <taxon>Bacteria</taxon>
        <taxon>Pseudomonadati</taxon>
        <taxon>Thermodesulfobacteriota</taxon>
        <taxon>Desulfobacteria</taxon>
        <taxon>Desulfobacterales</taxon>
        <taxon>Desulfobacteraceae</taxon>
        <taxon>Desulfotignum</taxon>
    </lineage>
</organism>
<evidence type="ECO:0000259" key="3">
    <source>
        <dbReference type="Pfam" id="PF02979"/>
    </source>
</evidence>
<reference evidence="4 5" key="1">
    <citation type="journal article" date="2013" name="Genome Announc.">
        <title>Draft Genome Sequence of Desulfotignum phosphitoxidans DSM 13687 Strain FiPS-3.</title>
        <authorList>
            <person name="Poehlein A."/>
            <person name="Daniel R."/>
            <person name="Simeonova D.D."/>
        </authorList>
    </citation>
    <scope>NUCLEOTIDE SEQUENCE [LARGE SCALE GENOMIC DNA]</scope>
    <source>
        <strain evidence="4 5">DSM 13687</strain>
    </source>
</reference>
<gene>
    <name evidence="4" type="ORF">Dpo_9c00100</name>
</gene>
<sequence length="113" mass="12435">MNEEQAKKAQQQWAKIITKARADEDFKVRLIAEPAAVLKEEGIVVPDGITIKVMEDTESVTHVVIPLRSDGAGAENLAEPHSAANTGNMSESDKVRTTARDAIINKQKWRTEP</sequence>
<feature type="domain" description="Nitrile hydratase alpha/Thiocyanate hydrolase gamma" evidence="3">
    <location>
        <begin position="24"/>
        <end position="73"/>
    </location>
</feature>
<dbReference type="GO" id="GO:0046914">
    <property type="term" value="F:transition metal ion binding"/>
    <property type="evidence" value="ECO:0007669"/>
    <property type="project" value="InterPro"/>
</dbReference>
<dbReference type="RefSeq" id="WP_006967580.1">
    <property type="nucleotide sequence ID" value="NZ_APJX01000009.1"/>
</dbReference>
<name>S0FSX8_9BACT</name>
<keyword evidence="1" id="KW-0479">Metal-binding</keyword>
<dbReference type="Gene3D" id="3.90.330.10">
    <property type="entry name" value="Nitrile hydratase alpha /Thiocyanate hydrolase gamma"/>
    <property type="match status" value="1"/>
</dbReference>
<dbReference type="GO" id="GO:0003824">
    <property type="term" value="F:catalytic activity"/>
    <property type="evidence" value="ECO:0007669"/>
    <property type="project" value="InterPro"/>
</dbReference>
<dbReference type="AlphaFoldDB" id="S0FSX8"/>
<dbReference type="SUPFAM" id="SSF56209">
    <property type="entry name" value="Nitrile hydratase alpha chain"/>
    <property type="match status" value="1"/>
</dbReference>
<keyword evidence="5" id="KW-1185">Reference proteome</keyword>
<evidence type="ECO:0000256" key="2">
    <source>
        <dbReference type="SAM" id="MobiDB-lite"/>
    </source>
</evidence>
<dbReference type="InterPro" id="IPR036648">
    <property type="entry name" value="CN_Hdrase_a/SCN_Hdrase_g_sf"/>
</dbReference>
<dbReference type="Proteomes" id="UP000014216">
    <property type="component" value="Unassembled WGS sequence"/>
</dbReference>
<comment type="caution">
    <text evidence="4">The sequence shown here is derived from an EMBL/GenBank/DDBJ whole genome shotgun (WGS) entry which is preliminary data.</text>
</comment>
<accession>S0FSX8</accession>
<feature type="region of interest" description="Disordered" evidence="2">
    <location>
        <begin position="72"/>
        <end position="113"/>
    </location>
</feature>
<dbReference type="NCBIfam" id="TIGR03793">
    <property type="entry name" value="leader_NHLP"/>
    <property type="match status" value="1"/>
</dbReference>
<evidence type="ECO:0000313" key="4">
    <source>
        <dbReference type="EMBL" id="EMS78178.1"/>
    </source>
</evidence>
<proteinExistence type="predicted"/>
<evidence type="ECO:0000313" key="5">
    <source>
        <dbReference type="Proteomes" id="UP000014216"/>
    </source>
</evidence>
<evidence type="ECO:0000256" key="1">
    <source>
        <dbReference type="ARBA" id="ARBA00022723"/>
    </source>
</evidence>
<protein>
    <recommendedName>
        <fullName evidence="3">Nitrile hydratase alpha/Thiocyanate hydrolase gamma domain-containing protein</fullName>
    </recommendedName>
</protein>
<dbReference type="EMBL" id="APJX01000009">
    <property type="protein sequence ID" value="EMS78178.1"/>
    <property type="molecule type" value="Genomic_DNA"/>
</dbReference>